<evidence type="ECO:0000313" key="2">
    <source>
        <dbReference type="Proteomes" id="UP001283361"/>
    </source>
</evidence>
<dbReference type="EMBL" id="JAWDGP010003173">
    <property type="protein sequence ID" value="KAK3776864.1"/>
    <property type="molecule type" value="Genomic_DNA"/>
</dbReference>
<gene>
    <name evidence="1" type="ORF">RRG08_024638</name>
</gene>
<evidence type="ECO:0000313" key="1">
    <source>
        <dbReference type="EMBL" id="KAK3776864.1"/>
    </source>
</evidence>
<name>A0AAE1DNA3_9GAST</name>
<reference evidence="1" key="1">
    <citation type="journal article" date="2023" name="G3 (Bethesda)">
        <title>A reference genome for the long-term kleptoplast-retaining sea slug Elysia crispata morphotype clarki.</title>
        <authorList>
            <person name="Eastman K.E."/>
            <person name="Pendleton A.L."/>
            <person name="Shaikh M.A."/>
            <person name="Suttiyut T."/>
            <person name="Ogas R."/>
            <person name="Tomko P."/>
            <person name="Gavelis G."/>
            <person name="Widhalm J.R."/>
            <person name="Wisecaver J.H."/>
        </authorList>
    </citation>
    <scope>NUCLEOTIDE SEQUENCE</scope>
    <source>
        <strain evidence="1">ECLA1</strain>
    </source>
</reference>
<keyword evidence="2" id="KW-1185">Reference proteome</keyword>
<protein>
    <submittedName>
        <fullName evidence="1">Uncharacterized protein</fullName>
    </submittedName>
</protein>
<organism evidence="1 2">
    <name type="scientific">Elysia crispata</name>
    <name type="common">lettuce slug</name>
    <dbReference type="NCBI Taxonomy" id="231223"/>
    <lineage>
        <taxon>Eukaryota</taxon>
        <taxon>Metazoa</taxon>
        <taxon>Spiralia</taxon>
        <taxon>Lophotrochozoa</taxon>
        <taxon>Mollusca</taxon>
        <taxon>Gastropoda</taxon>
        <taxon>Heterobranchia</taxon>
        <taxon>Euthyneura</taxon>
        <taxon>Panpulmonata</taxon>
        <taxon>Sacoglossa</taxon>
        <taxon>Placobranchoidea</taxon>
        <taxon>Plakobranchidae</taxon>
        <taxon>Elysia</taxon>
    </lineage>
</organism>
<accession>A0AAE1DNA3</accession>
<sequence>MRSAKVSSYELSIGHLDRAGSTLLVDLRALDLLFDNLGVGEGCGLSITDSGGRGVITPALRAVGSLWVVESCE</sequence>
<dbReference type="Proteomes" id="UP001283361">
    <property type="component" value="Unassembled WGS sequence"/>
</dbReference>
<proteinExistence type="predicted"/>
<comment type="caution">
    <text evidence="1">The sequence shown here is derived from an EMBL/GenBank/DDBJ whole genome shotgun (WGS) entry which is preliminary data.</text>
</comment>
<dbReference type="AlphaFoldDB" id="A0AAE1DNA3"/>